<evidence type="ECO:0000256" key="2">
    <source>
        <dbReference type="ARBA" id="ARBA00004924"/>
    </source>
</evidence>
<comment type="caution">
    <text evidence="16">The sequence shown here is derived from an EMBL/GenBank/DDBJ whole genome shotgun (WGS) entry which is preliminary data.</text>
</comment>
<dbReference type="InterPro" id="IPR025700">
    <property type="entry name" value="Lys/Orn_oxygenase"/>
</dbReference>
<keyword evidence="6" id="KW-0285">Flavoprotein</keyword>
<name>A0ABS5TS08_9ACTN</name>
<dbReference type="PANTHER" id="PTHR42802">
    <property type="entry name" value="MONOOXYGENASE"/>
    <property type="match status" value="1"/>
</dbReference>
<dbReference type="EC" id="1.14.13.59" evidence="4"/>
<evidence type="ECO:0000256" key="5">
    <source>
        <dbReference type="ARBA" id="ARBA00016406"/>
    </source>
</evidence>
<evidence type="ECO:0000256" key="13">
    <source>
        <dbReference type="ARBA" id="ARBA00032493"/>
    </source>
</evidence>
<protein>
    <recommendedName>
        <fullName evidence="5">L-lysine N6-monooxygenase MbtG</fullName>
        <ecNumber evidence="4">1.14.13.59</ecNumber>
    </recommendedName>
    <alternativeName>
        <fullName evidence="14">Lysine 6-N-hydroxylase</fullName>
    </alternativeName>
    <alternativeName>
        <fullName evidence="13">Lysine N6-hydroxylase</fullName>
    </alternativeName>
    <alternativeName>
        <fullName evidence="11">Lysine-N-oxygenase</fullName>
    </alternativeName>
    <alternativeName>
        <fullName evidence="12">Mycobactin synthase protein G</fullName>
    </alternativeName>
</protein>
<comment type="catalytic activity">
    <reaction evidence="15">
        <text>L-lysine + NADPH + O2 = N(6)-hydroxy-L-lysine + NADP(+) + H2O</text>
        <dbReference type="Rhea" id="RHEA:23228"/>
        <dbReference type="ChEBI" id="CHEBI:15377"/>
        <dbReference type="ChEBI" id="CHEBI:15379"/>
        <dbReference type="ChEBI" id="CHEBI:32551"/>
        <dbReference type="ChEBI" id="CHEBI:57783"/>
        <dbReference type="ChEBI" id="CHEBI:57820"/>
        <dbReference type="ChEBI" id="CHEBI:58349"/>
        <dbReference type="EC" id="1.14.13.59"/>
    </reaction>
</comment>
<evidence type="ECO:0000256" key="15">
    <source>
        <dbReference type="ARBA" id="ARBA00048407"/>
    </source>
</evidence>
<reference evidence="16 17" key="1">
    <citation type="submission" date="2021-05" db="EMBL/GenBank/DDBJ databases">
        <title>Kineosporia and Streptomyces sp. nov. two new marine actinobacteria isolated from Coral.</title>
        <authorList>
            <person name="Buangrab K."/>
            <person name="Sutthacheep M."/>
            <person name="Yeemin T."/>
            <person name="Harunari E."/>
            <person name="Igarashi Y."/>
            <person name="Kanchanasin P."/>
            <person name="Tanasupawat S."/>
            <person name="Phongsopitanun W."/>
        </authorList>
    </citation>
    <scope>NUCLEOTIDE SEQUENCE [LARGE SCALE GENOMIC DNA]</scope>
    <source>
        <strain evidence="16 17">J2-2</strain>
    </source>
</reference>
<dbReference type="PRINTS" id="PR00368">
    <property type="entry name" value="FADPNR"/>
</dbReference>
<evidence type="ECO:0000256" key="9">
    <source>
        <dbReference type="ARBA" id="ARBA00023002"/>
    </source>
</evidence>
<sequence length="428" mass="48396">MDVYDIVGVGFGPSNIAVAIAAEESGTPLSMAFFDRREKFSRHAGLMFDGAEMQVSFLKDLVTQRNPRSRFSFLNYLTERGRLADFINLRSFYPTRVEFNDYYTWAAGQFENSVHWSSEIVSVAPVPDDGADDVEYLEVTVEDTATGSRRTVRTRNLVIAPGGSPRVPEGVHPGSRVFHASQTADRLARDFTDHEAPYHFNIVGGGQTAADVFIHLRRSYPQARITTSIRGFAIQAEDDTHFVNELFSPEMPDWFHSREPEFRERLLKRYSLAVHTGVSYDLIPAIYREYYEDKVTNSGRLRMMRFSELVATHESDLRVRATYRDLEGGPDTELDSDAVVLATGYDYPTPVPFLASCEKFLHHEEDSSYTVRRDYAIETGPAFRPRIFLQGFAEKTHGFSEVLLSLMPFRAAEIVASRYDAATLVGAE</sequence>
<comment type="cofactor">
    <cofactor evidence="1">
        <name>FAD</name>
        <dbReference type="ChEBI" id="CHEBI:57692"/>
    </cofactor>
</comment>
<keyword evidence="9" id="KW-0560">Oxidoreductase</keyword>
<evidence type="ECO:0000313" key="16">
    <source>
        <dbReference type="EMBL" id="MBT0773591.1"/>
    </source>
</evidence>
<dbReference type="EMBL" id="JAHBAY010000018">
    <property type="protein sequence ID" value="MBT0773591.1"/>
    <property type="molecule type" value="Genomic_DNA"/>
</dbReference>
<dbReference type="PANTHER" id="PTHR42802:SF1">
    <property type="entry name" value="L-ORNITHINE N(5)-MONOOXYGENASE"/>
    <property type="match status" value="1"/>
</dbReference>
<evidence type="ECO:0000256" key="10">
    <source>
        <dbReference type="ARBA" id="ARBA00023033"/>
    </source>
</evidence>
<dbReference type="InterPro" id="IPR036188">
    <property type="entry name" value="FAD/NAD-bd_sf"/>
</dbReference>
<evidence type="ECO:0000256" key="12">
    <source>
        <dbReference type="ARBA" id="ARBA00031158"/>
    </source>
</evidence>
<dbReference type="RefSeq" id="WP_214160129.1">
    <property type="nucleotide sequence ID" value="NZ_JAHBAY010000018.1"/>
</dbReference>
<evidence type="ECO:0000256" key="7">
    <source>
        <dbReference type="ARBA" id="ARBA00022827"/>
    </source>
</evidence>
<evidence type="ECO:0000256" key="6">
    <source>
        <dbReference type="ARBA" id="ARBA00022630"/>
    </source>
</evidence>
<organism evidence="16 17">
    <name type="scientific">Kineosporia corallincola</name>
    <dbReference type="NCBI Taxonomy" id="2835133"/>
    <lineage>
        <taxon>Bacteria</taxon>
        <taxon>Bacillati</taxon>
        <taxon>Actinomycetota</taxon>
        <taxon>Actinomycetes</taxon>
        <taxon>Kineosporiales</taxon>
        <taxon>Kineosporiaceae</taxon>
        <taxon>Kineosporia</taxon>
    </lineage>
</organism>
<keyword evidence="10" id="KW-0503">Monooxygenase</keyword>
<comment type="similarity">
    <text evidence="3">Belongs to the lysine N(6)-hydroxylase/L-ornithine N(5)-oxygenase family.</text>
</comment>
<keyword evidence="7" id="KW-0274">FAD</keyword>
<accession>A0ABS5TS08</accession>
<evidence type="ECO:0000256" key="14">
    <source>
        <dbReference type="ARBA" id="ARBA00032738"/>
    </source>
</evidence>
<keyword evidence="8" id="KW-0521">NADP</keyword>
<comment type="pathway">
    <text evidence="2">Siderophore biosynthesis.</text>
</comment>
<proteinExistence type="inferred from homology"/>
<gene>
    <name evidence="16" type="ORF">KIH74_31900</name>
</gene>
<dbReference type="Pfam" id="PF13434">
    <property type="entry name" value="Lys_Orn_oxgnase"/>
    <property type="match status" value="1"/>
</dbReference>
<evidence type="ECO:0000256" key="1">
    <source>
        <dbReference type="ARBA" id="ARBA00001974"/>
    </source>
</evidence>
<evidence type="ECO:0000313" key="17">
    <source>
        <dbReference type="Proteomes" id="UP001197247"/>
    </source>
</evidence>
<evidence type="ECO:0000256" key="3">
    <source>
        <dbReference type="ARBA" id="ARBA00007588"/>
    </source>
</evidence>
<evidence type="ECO:0000256" key="8">
    <source>
        <dbReference type="ARBA" id="ARBA00022857"/>
    </source>
</evidence>
<keyword evidence="17" id="KW-1185">Reference proteome</keyword>
<evidence type="ECO:0000256" key="4">
    <source>
        <dbReference type="ARBA" id="ARBA00013076"/>
    </source>
</evidence>
<dbReference type="Gene3D" id="3.50.50.60">
    <property type="entry name" value="FAD/NAD(P)-binding domain"/>
    <property type="match status" value="1"/>
</dbReference>
<dbReference type="SUPFAM" id="SSF51905">
    <property type="entry name" value="FAD/NAD(P)-binding domain"/>
    <property type="match status" value="2"/>
</dbReference>
<dbReference type="Proteomes" id="UP001197247">
    <property type="component" value="Unassembled WGS sequence"/>
</dbReference>
<evidence type="ECO:0000256" key="11">
    <source>
        <dbReference type="ARBA" id="ARBA00029939"/>
    </source>
</evidence>